<feature type="compositionally biased region" description="Basic and acidic residues" evidence="1">
    <location>
        <begin position="29"/>
        <end position="38"/>
    </location>
</feature>
<protein>
    <submittedName>
        <fullName evidence="2">Uncharacterized protein</fullName>
    </submittedName>
</protein>
<sequence>MTDFRYSEQQKYENLRDEQKNADANRASRQRDEDSSRMYEQRDADAMRYYQVQAEQAKTTYEQANALAAQRTLLYDNDPSYGGVKRGLEQQRAKSGSDNYYVQHSRDVASQYAQQQTLYERALNEPDRQLTTQQLQTLQKRPRISFPRKSLRTRISDRHLWNRRLMRELHKLSTSSF</sequence>
<dbReference type="Proteomes" id="UP000558475">
    <property type="component" value="Unassembled WGS sequence"/>
</dbReference>
<evidence type="ECO:0000256" key="1">
    <source>
        <dbReference type="SAM" id="MobiDB-lite"/>
    </source>
</evidence>
<organism evidence="2 3">
    <name type="scientific">Brucella tritici</name>
    <dbReference type="NCBI Taxonomy" id="94626"/>
    <lineage>
        <taxon>Bacteria</taxon>
        <taxon>Pseudomonadati</taxon>
        <taxon>Pseudomonadota</taxon>
        <taxon>Alphaproteobacteria</taxon>
        <taxon>Hyphomicrobiales</taxon>
        <taxon>Brucellaceae</taxon>
        <taxon>Brucella/Ochrobactrum group</taxon>
        <taxon>Brucella</taxon>
    </lineage>
</organism>
<accession>A0A7X6FSS3</accession>
<gene>
    <name evidence="2" type="ORF">HGG76_27010</name>
</gene>
<comment type="caution">
    <text evidence="2">The sequence shown here is derived from an EMBL/GenBank/DDBJ whole genome shotgun (WGS) entry which is preliminary data.</text>
</comment>
<dbReference type="AlphaFoldDB" id="A0A7X6FSS3"/>
<evidence type="ECO:0000313" key="3">
    <source>
        <dbReference type="Proteomes" id="UP000558475"/>
    </source>
</evidence>
<feature type="compositionally biased region" description="Basic and acidic residues" evidence="1">
    <location>
        <begin position="1"/>
        <end position="23"/>
    </location>
</feature>
<name>A0A7X6FSS3_9HYPH</name>
<proteinExistence type="predicted"/>
<reference evidence="2 3" key="1">
    <citation type="submission" date="2020-04" db="EMBL/GenBank/DDBJ databases">
        <title>Whole genome sequencing of clinical and environmental type strains of Ochrobactrum.</title>
        <authorList>
            <person name="Dharne M."/>
        </authorList>
    </citation>
    <scope>NUCLEOTIDE SEQUENCE [LARGE SCALE GENOMIC DNA]</scope>
    <source>
        <strain evidence="2 3">DSM 13340</strain>
    </source>
</reference>
<feature type="region of interest" description="Disordered" evidence="1">
    <location>
        <begin position="1"/>
        <end position="38"/>
    </location>
</feature>
<dbReference type="EMBL" id="JAAXZB010000005">
    <property type="protein sequence ID" value="NKW11254.1"/>
    <property type="molecule type" value="Genomic_DNA"/>
</dbReference>
<evidence type="ECO:0000313" key="2">
    <source>
        <dbReference type="EMBL" id="NKW11254.1"/>
    </source>
</evidence>